<comment type="similarity">
    <text evidence="3">Belongs to the peptidase M24B family.</text>
</comment>
<dbReference type="CDD" id="cd01092">
    <property type="entry name" value="APP-like"/>
    <property type="match status" value="1"/>
</dbReference>
<dbReference type="PANTHER" id="PTHR46112:SF3">
    <property type="entry name" value="AMINOPEPTIDASE YPDF"/>
    <property type="match status" value="1"/>
</dbReference>
<dbReference type="Gene3D" id="3.90.230.10">
    <property type="entry name" value="Creatinase/methionine aminopeptidase superfamily"/>
    <property type="match status" value="1"/>
</dbReference>
<dbReference type="RefSeq" id="WP_103262654.1">
    <property type="nucleotide sequence ID" value="NZ_PPEL01000010.1"/>
</dbReference>
<comment type="caution">
    <text evidence="6">The sequence shown here is derived from an EMBL/GenBank/DDBJ whole genome shotgun (WGS) entry which is preliminary data.</text>
</comment>
<keyword evidence="7" id="KW-1185">Reference proteome</keyword>
<feature type="domain" description="Creatinase N-terminal" evidence="5">
    <location>
        <begin position="16"/>
        <end position="161"/>
    </location>
</feature>
<dbReference type="Proteomes" id="UP000236488">
    <property type="component" value="Unassembled WGS sequence"/>
</dbReference>
<sequence>MSCSPSDLAPALAAPRLARLRAACADAGVDAFLVRDTSNVAWLTAFDGVFDDEAAHALLVTSRDAVLHTDSRYAEAARVAAAREGAVAVDDSRSTHAAFAEATLRRGGDPSGEGAVRCGALGIEDSIALAEYRRLEVAFAGDGVRCELRETSGLVRRLRAVKEPSEIARLRAAQAVTDAAFAHVVGFMRPGLTEREVQIELEDFMRRHGAEGLAFPSIVAAGANAASPHAVPGDAKLEAGQCVVLDFGARAHGYCSDMTRTVFLGAPSDRMRAAYEAVRAANERAEALLRPGITGKEAHELAEAVLAEHGFGGAMGHSLGHGVGIDIHEEPNLSPRNDEPLAVGNVVTVEPGVYLPGEFGMRLEDFGVVVEGGFEVFTRSPHDMVVL</sequence>
<reference evidence="6 7" key="1">
    <citation type="journal article" date="2018" name="Int. J. Syst. Evol. Microbiol.">
        <title>Rubneribacter badeniensis gen. nov., sp. nov. and Enteroscipio rubneri gen. nov., sp. nov., new members of the Eggerthellaceae isolated from human faeces.</title>
        <authorList>
            <person name="Danylec N."/>
            <person name="Gobl A."/>
            <person name="Stoll D.A."/>
            <person name="Hetzer B."/>
            <person name="Kulling S.E."/>
            <person name="Huch M."/>
        </authorList>
    </citation>
    <scope>NUCLEOTIDE SEQUENCE [LARGE SCALE GENOMIC DNA]</scope>
    <source>
        <strain evidence="6 7">ResAG-85</strain>
    </source>
</reference>
<dbReference type="InterPro" id="IPR001131">
    <property type="entry name" value="Peptidase_M24B_aminopep-P_CS"/>
</dbReference>
<evidence type="ECO:0000256" key="1">
    <source>
        <dbReference type="ARBA" id="ARBA00022723"/>
    </source>
</evidence>
<evidence type="ECO:0000259" key="4">
    <source>
        <dbReference type="Pfam" id="PF00557"/>
    </source>
</evidence>
<dbReference type="Pfam" id="PF01321">
    <property type="entry name" value="Creatinase_N"/>
    <property type="match status" value="1"/>
</dbReference>
<dbReference type="GO" id="GO:0046872">
    <property type="term" value="F:metal ion binding"/>
    <property type="evidence" value="ECO:0007669"/>
    <property type="project" value="UniProtKB-KW"/>
</dbReference>
<keyword evidence="6" id="KW-0031">Aminopeptidase</keyword>
<dbReference type="InterPro" id="IPR000994">
    <property type="entry name" value="Pept_M24"/>
</dbReference>
<dbReference type="InterPro" id="IPR036005">
    <property type="entry name" value="Creatinase/aminopeptidase-like"/>
</dbReference>
<gene>
    <name evidence="6" type="ORF">C2L80_03490</name>
</gene>
<keyword evidence="1 3" id="KW-0479">Metal-binding</keyword>
<dbReference type="PROSITE" id="PS00491">
    <property type="entry name" value="PROLINE_PEPTIDASE"/>
    <property type="match status" value="1"/>
</dbReference>
<dbReference type="SUPFAM" id="SSF55920">
    <property type="entry name" value="Creatinase/aminopeptidase"/>
    <property type="match status" value="1"/>
</dbReference>
<dbReference type="GO" id="GO:0004177">
    <property type="term" value="F:aminopeptidase activity"/>
    <property type="evidence" value="ECO:0007669"/>
    <property type="project" value="UniProtKB-KW"/>
</dbReference>
<proteinExistence type="inferred from homology"/>
<accession>A0A2K2U6X9</accession>
<evidence type="ECO:0000313" key="6">
    <source>
        <dbReference type="EMBL" id="PNV66019.1"/>
    </source>
</evidence>
<dbReference type="Gene3D" id="3.40.350.10">
    <property type="entry name" value="Creatinase/prolidase N-terminal domain"/>
    <property type="match status" value="1"/>
</dbReference>
<organism evidence="6 7">
    <name type="scientific">Rubneribacter badeniensis</name>
    <dbReference type="NCBI Taxonomy" id="2070688"/>
    <lineage>
        <taxon>Bacteria</taxon>
        <taxon>Bacillati</taxon>
        <taxon>Actinomycetota</taxon>
        <taxon>Coriobacteriia</taxon>
        <taxon>Eggerthellales</taxon>
        <taxon>Eggerthellaceae</taxon>
        <taxon>Rubneribacter</taxon>
    </lineage>
</organism>
<dbReference type="SUPFAM" id="SSF53092">
    <property type="entry name" value="Creatinase/prolidase N-terminal domain"/>
    <property type="match status" value="1"/>
</dbReference>
<dbReference type="AlphaFoldDB" id="A0A2K2U6X9"/>
<dbReference type="InterPro" id="IPR050659">
    <property type="entry name" value="Peptidase_M24B"/>
</dbReference>
<dbReference type="Pfam" id="PF00557">
    <property type="entry name" value="Peptidase_M24"/>
    <property type="match status" value="1"/>
</dbReference>
<keyword evidence="2" id="KW-0378">Hydrolase</keyword>
<evidence type="ECO:0000256" key="3">
    <source>
        <dbReference type="RuleBase" id="RU000590"/>
    </source>
</evidence>
<keyword evidence="6" id="KW-0645">Protease</keyword>
<dbReference type="InterPro" id="IPR000587">
    <property type="entry name" value="Creatinase_N"/>
</dbReference>
<evidence type="ECO:0000259" key="5">
    <source>
        <dbReference type="Pfam" id="PF01321"/>
    </source>
</evidence>
<evidence type="ECO:0000256" key="2">
    <source>
        <dbReference type="ARBA" id="ARBA00022801"/>
    </source>
</evidence>
<dbReference type="InterPro" id="IPR029149">
    <property type="entry name" value="Creatin/AminoP/Spt16_N"/>
</dbReference>
<dbReference type="EMBL" id="PPEL01000010">
    <property type="protein sequence ID" value="PNV66019.1"/>
    <property type="molecule type" value="Genomic_DNA"/>
</dbReference>
<name>A0A2K2U6X9_9ACTN</name>
<protein>
    <submittedName>
        <fullName evidence="6">Aminopeptidase P family protein</fullName>
    </submittedName>
</protein>
<dbReference type="PANTHER" id="PTHR46112">
    <property type="entry name" value="AMINOPEPTIDASE"/>
    <property type="match status" value="1"/>
</dbReference>
<feature type="domain" description="Peptidase M24" evidence="4">
    <location>
        <begin position="169"/>
        <end position="369"/>
    </location>
</feature>
<evidence type="ECO:0000313" key="7">
    <source>
        <dbReference type="Proteomes" id="UP000236488"/>
    </source>
</evidence>